<proteinExistence type="predicted"/>
<accession>A0A8W8KG31</accession>
<evidence type="ECO:0000256" key="3">
    <source>
        <dbReference type="SAM" id="SignalP"/>
    </source>
</evidence>
<evidence type="ECO:0000313" key="5">
    <source>
        <dbReference type="Proteomes" id="UP000005408"/>
    </source>
</evidence>
<organism evidence="4 5">
    <name type="scientific">Magallana gigas</name>
    <name type="common">Pacific oyster</name>
    <name type="synonym">Crassostrea gigas</name>
    <dbReference type="NCBI Taxonomy" id="29159"/>
    <lineage>
        <taxon>Eukaryota</taxon>
        <taxon>Metazoa</taxon>
        <taxon>Spiralia</taxon>
        <taxon>Lophotrochozoa</taxon>
        <taxon>Mollusca</taxon>
        <taxon>Bivalvia</taxon>
        <taxon>Autobranchia</taxon>
        <taxon>Pteriomorphia</taxon>
        <taxon>Ostreida</taxon>
        <taxon>Ostreoidea</taxon>
        <taxon>Ostreidae</taxon>
        <taxon>Magallana</taxon>
    </lineage>
</organism>
<dbReference type="OMA" id="SKAMNIC"/>
<evidence type="ECO:0000256" key="2">
    <source>
        <dbReference type="SAM" id="Phobius"/>
    </source>
</evidence>
<keyword evidence="2" id="KW-1133">Transmembrane helix</keyword>
<sequence>MNYLSLLLFLTIGGYFEVVKSLNATWNIAMGSCAVARQIPYFEDDQVTTETWIGKAMFVRSWGVVTLQMEESKSVNDCSGDILSLMLKMNSIKFLNSTSGEKCIRSTYETWENVINNITLPTKCMVKRRNFTEYVPCTWCRNAECKKKDNNSDTRIIFRFTINGTQSNESDSLVTTKNATAGDCDLFSGIRDNLHYLVAVISLAVVLNIMCIHCCIKYQVKRKLRTLEINRLETRGRPASEAIERIYINRDLASQSTTYDVVADMAKKSDPILCDEEYGLQEYDRGVLRSAKANSGDYDLAWPYNGWTAAAPPSADYDHMETLRKQMMDSVPEEEIYSKQRLVEDEYDVVTAEPRHEKEKNTGKTELAKNVSVKATGKNTKTADDNNTIKTKQTMVKGAAKPIQISEDQKSTKNTNVKATVSATEIKYLHTESEYQAIDEKKDQQSVDIKKSVRFSEEGPVQYGTGFANGSCNNKQATKITDCKVKQDKLGKLSLKKTETKATHKKSHSAKSIDAKKSNIGGENSPCNNSTEVYHILEVKVPVDKDTTPDKVSTNEAEKMLDEATAMLVESINSVSMNTKL</sequence>
<feature type="signal peptide" evidence="3">
    <location>
        <begin position="1"/>
        <end position="21"/>
    </location>
</feature>
<keyword evidence="3" id="KW-0732">Signal</keyword>
<evidence type="ECO:0000313" key="4">
    <source>
        <dbReference type="EnsemblMetazoa" id="G23747.1:cds"/>
    </source>
</evidence>
<name>A0A8W8KG31_MAGGI</name>
<keyword evidence="2" id="KW-0472">Membrane</keyword>
<feature type="region of interest" description="Disordered" evidence="1">
    <location>
        <begin position="501"/>
        <end position="527"/>
    </location>
</feature>
<feature type="chain" id="PRO_5036487719" evidence="3">
    <location>
        <begin position="22"/>
        <end position="581"/>
    </location>
</feature>
<dbReference type="EnsemblMetazoa" id="G23747.1">
    <property type="protein sequence ID" value="G23747.1:cds"/>
    <property type="gene ID" value="G23747"/>
</dbReference>
<keyword evidence="5" id="KW-1185">Reference proteome</keyword>
<dbReference type="OrthoDB" id="6211065at2759"/>
<keyword evidence="2" id="KW-0812">Transmembrane</keyword>
<evidence type="ECO:0000256" key="1">
    <source>
        <dbReference type="SAM" id="MobiDB-lite"/>
    </source>
</evidence>
<protein>
    <submittedName>
        <fullName evidence="4">Uncharacterized protein</fullName>
    </submittedName>
</protein>
<dbReference type="AlphaFoldDB" id="A0A8W8KG31"/>
<feature type="transmembrane region" description="Helical" evidence="2">
    <location>
        <begin position="194"/>
        <end position="216"/>
    </location>
</feature>
<dbReference type="Proteomes" id="UP000005408">
    <property type="component" value="Unassembled WGS sequence"/>
</dbReference>
<reference evidence="4" key="1">
    <citation type="submission" date="2022-08" db="UniProtKB">
        <authorList>
            <consortium name="EnsemblMetazoa"/>
        </authorList>
    </citation>
    <scope>IDENTIFICATION</scope>
    <source>
        <strain evidence="4">05x7-T-G4-1.051#20</strain>
    </source>
</reference>